<sequence>MAAAVLHWRYGYGLRGARSGVAPKNLQARGCNHRGAYSGF</sequence>
<accession>A0A484H4H3</accession>
<proteinExistence type="predicted"/>
<evidence type="ECO:0000313" key="1">
    <source>
        <dbReference type="EMBL" id="VBB68577.1"/>
    </source>
</evidence>
<organism evidence="1">
    <name type="scientific">invertebrate metagenome</name>
    <dbReference type="NCBI Taxonomy" id="1711999"/>
    <lineage>
        <taxon>unclassified sequences</taxon>
        <taxon>metagenomes</taxon>
        <taxon>organismal metagenomes</taxon>
    </lineage>
</organism>
<gene>
    <name evidence="1" type="ORF">RIEGSTA812A_PEG_50</name>
</gene>
<name>A0A484H4H3_9ZZZZ</name>
<dbReference type="EMBL" id="LR026963">
    <property type="protein sequence ID" value="VBB68577.1"/>
    <property type="molecule type" value="Genomic_DNA"/>
</dbReference>
<reference evidence="1" key="1">
    <citation type="submission" date="2018-10" db="EMBL/GenBank/DDBJ databases">
        <authorList>
            <person name="Gruber-Vodicka H."/>
            <person name="Jaeckle O."/>
        </authorList>
    </citation>
    <scope>NUCLEOTIDE SEQUENCE</scope>
</reference>
<protein>
    <submittedName>
        <fullName evidence="1">Uncharacterized protein</fullName>
    </submittedName>
</protein>
<dbReference type="AlphaFoldDB" id="A0A484H4H3"/>